<reference evidence="11 12" key="1">
    <citation type="submission" date="2018-06" db="EMBL/GenBank/DDBJ databases">
        <authorList>
            <consortium name="Pathogen Informatics"/>
            <person name="Doyle S."/>
        </authorList>
    </citation>
    <scope>NUCLEOTIDE SEQUENCE [LARGE SCALE GENOMIC DNA]</scope>
    <source>
        <strain evidence="11 12">NCTC12360</strain>
    </source>
</reference>
<dbReference type="InterPro" id="IPR014048">
    <property type="entry name" value="MethylDNA_cys_MeTrfase_DNA-bd"/>
</dbReference>
<keyword evidence="6 9" id="KW-0227">DNA damage</keyword>
<comment type="function">
    <text evidence="9">Involved in the cellular defense against the biological effects of O6-methylguanine (O6-MeG) and O4-methylthymine (O4-MeT) in DNA. Repairs the methylated nucleobase in DNA by stoichiometrically transferring the methyl group to a cysteine residue in the enzyme. This is a suicide reaction: the enzyme is irreversibly inactivated.</text>
</comment>
<evidence type="ECO:0000256" key="7">
    <source>
        <dbReference type="ARBA" id="ARBA00023204"/>
    </source>
</evidence>
<dbReference type="GO" id="GO:0006307">
    <property type="term" value="P:DNA alkylation repair"/>
    <property type="evidence" value="ECO:0007669"/>
    <property type="project" value="UniProtKB-UniRule"/>
</dbReference>
<name>A0A376H2Y0_ENTGA</name>
<dbReference type="GO" id="GO:0032259">
    <property type="term" value="P:methylation"/>
    <property type="evidence" value="ECO:0007669"/>
    <property type="project" value="UniProtKB-KW"/>
</dbReference>
<keyword evidence="5 9" id="KW-0808">Transferase</keyword>
<feature type="domain" description="Methylated-DNA-[protein]-cysteine S-methyltransferase DNA binding" evidence="10">
    <location>
        <begin position="80"/>
        <end position="160"/>
    </location>
</feature>
<protein>
    <recommendedName>
        <fullName evidence="9">Methylated-DNA--protein-cysteine methyltransferase</fullName>
        <ecNumber evidence="9">2.1.1.63</ecNumber>
    </recommendedName>
    <alternativeName>
        <fullName evidence="9">6-O-methylguanine-DNA methyltransferase</fullName>
        <shortName evidence="9">MGMT</shortName>
    </alternativeName>
    <alternativeName>
        <fullName evidence="9">O-6-methylguanine-DNA-alkyltransferase</fullName>
    </alternativeName>
</protein>
<dbReference type="InterPro" id="IPR036631">
    <property type="entry name" value="MGMT_N_sf"/>
</dbReference>
<dbReference type="FunFam" id="1.10.10.10:FF:000214">
    <property type="entry name" value="Methylated-DNA--protein-cysteine methyltransferase"/>
    <property type="match status" value="1"/>
</dbReference>
<accession>A0A376H2Y0</accession>
<evidence type="ECO:0000256" key="1">
    <source>
        <dbReference type="ARBA" id="ARBA00001286"/>
    </source>
</evidence>
<keyword evidence="4 9" id="KW-0489">Methyltransferase</keyword>
<dbReference type="GO" id="GO:0003908">
    <property type="term" value="F:methylated-DNA-[protein]-cysteine S-methyltransferase activity"/>
    <property type="evidence" value="ECO:0007669"/>
    <property type="project" value="UniProtKB-UniRule"/>
</dbReference>
<evidence type="ECO:0000313" key="11">
    <source>
        <dbReference type="EMBL" id="STD83990.1"/>
    </source>
</evidence>
<evidence type="ECO:0000256" key="3">
    <source>
        <dbReference type="ARBA" id="ARBA00022490"/>
    </source>
</evidence>
<dbReference type="EC" id="2.1.1.63" evidence="9"/>
<comment type="subcellular location">
    <subcellularLocation>
        <location evidence="9">Cytoplasm</location>
    </subcellularLocation>
</comment>
<sequence length="164" mass="18381">MHLTVSQIQLNEEMYELGVTDQGAAYFGRLAEHAELALFFPYAEIHECSQTPERYAKPLKAYFAGEPVAFDFPFDFVGTPFQQTVWQALTEVPYGTTVSYSELAARIQRPSAVRAVANAVGRNPMMIIVPCHRVLGKNGRLTGYRGGLPIKRQLLQLEGIPYKE</sequence>
<evidence type="ECO:0000256" key="9">
    <source>
        <dbReference type="HAMAP-Rule" id="MF_00772"/>
    </source>
</evidence>
<dbReference type="RefSeq" id="WP_060815464.1">
    <property type="nucleotide sequence ID" value="NZ_JBHULA010000046.1"/>
</dbReference>
<comment type="similarity">
    <text evidence="2 9">Belongs to the MGMT family.</text>
</comment>
<evidence type="ECO:0000313" key="12">
    <source>
        <dbReference type="Proteomes" id="UP000254807"/>
    </source>
</evidence>
<dbReference type="PANTHER" id="PTHR10815:SF5">
    <property type="entry name" value="METHYLATED-DNA--PROTEIN-CYSTEINE METHYLTRANSFERASE"/>
    <property type="match status" value="1"/>
</dbReference>
<dbReference type="PANTHER" id="PTHR10815">
    <property type="entry name" value="METHYLATED-DNA--PROTEIN-CYSTEINE METHYLTRANSFERASE"/>
    <property type="match status" value="1"/>
</dbReference>
<keyword evidence="12" id="KW-1185">Reference proteome</keyword>
<evidence type="ECO:0000256" key="6">
    <source>
        <dbReference type="ARBA" id="ARBA00022763"/>
    </source>
</evidence>
<evidence type="ECO:0000256" key="2">
    <source>
        <dbReference type="ARBA" id="ARBA00008711"/>
    </source>
</evidence>
<comment type="catalytic activity">
    <reaction evidence="8 9">
        <text>a 6-O-methyl-2'-deoxyguanosine in DNA + L-cysteinyl-[protein] = S-methyl-L-cysteinyl-[protein] + a 2'-deoxyguanosine in DNA</text>
        <dbReference type="Rhea" id="RHEA:24000"/>
        <dbReference type="Rhea" id="RHEA-COMP:10131"/>
        <dbReference type="Rhea" id="RHEA-COMP:10132"/>
        <dbReference type="Rhea" id="RHEA-COMP:11367"/>
        <dbReference type="Rhea" id="RHEA-COMP:11368"/>
        <dbReference type="ChEBI" id="CHEBI:29950"/>
        <dbReference type="ChEBI" id="CHEBI:82612"/>
        <dbReference type="ChEBI" id="CHEBI:85445"/>
        <dbReference type="ChEBI" id="CHEBI:85448"/>
        <dbReference type="EC" id="2.1.1.63"/>
    </reaction>
</comment>
<dbReference type="Gene3D" id="1.10.10.10">
    <property type="entry name" value="Winged helix-like DNA-binding domain superfamily/Winged helix DNA-binding domain"/>
    <property type="match status" value="1"/>
</dbReference>
<dbReference type="AlphaFoldDB" id="A0A376H2Y0"/>
<dbReference type="GO" id="GO:0005737">
    <property type="term" value="C:cytoplasm"/>
    <property type="evidence" value="ECO:0007669"/>
    <property type="project" value="UniProtKB-SubCell"/>
</dbReference>
<evidence type="ECO:0000259" key="10">
    <source>
        <dbReference type="Pfam" id="PF01035"/>
    </source>
</evidence>
<dbReference type="CDD" id="cd06445">
    <property type="entry name" value="ATase"/>
    <property type="match status" value="1"/>
</dbReference>
<evidence type="ECO:0000256" key="5">
    <source>
        <dbReference type="ARBA" id="ARBA00022679"/>
    </source>
</evidence>
<keyword evidence="3 9" id="KW-0963">Cytoplasm</keyword>
<dbReference type="Proteomes" id="UP000254807">
    <property type="component" value="Unassembled WGS sequence"/>
</dbReference>
<dbReference type="Pfam" id="PF01035">
    <property type="entry name" value="DNA_binding_1"/>
    <property type="match status" value="1"/>
</dbReference>
<comment type="miscellaneous">
    <text evidence="9">This enzyme catalyzes only one turnover and therefore is not strictly catalytic. According to one definition, an enzyme is a biocatalyst that acts repeatedly and over many reaction cycles.</text>
</comment>
<dbReference type="OrthoDB" id="9802228at2"/>
<evidence type="ECO:0000256" key="4">
    <source>
        <dbReference type="ARBA" id="ARBA00022603"/>
    </source>
</evidence>
<keyword evidence="7 9" id="KW-0234">DNA repair</keyword>
<evidence type="ECO:0000256" key="8">
    <source>
        <dbReference type="ARBA" id="ARBA00049348"/>
    </source>
</evidence>
<dbReference type="PROSITE" id="PS00374">
    <property type="entry name" value="MGMT"/>
    <property type="match status" value="1"/>
</dbReference>
<feature type="active site" description="Nucleophile; methyl group acceptor" evidence="9">
    <location>
        <position position="131"/>
    </location>
</feature>
<dbReference type="InterPro" id="IPR036217">
    <property type="entry name" value="MethylDNA_cys_MeTrfase_DNAb"/>
</dbReference>
<organism evidence="11 12">
    <name type="scientific">Enterococcus gallinarum</name>
    <dbReference type="NCBI Taxonomy" id="1353"/>
    <lineage>
        <taxon>Bacteria</taxon>
        <taxon>Bacillati</taxon>
        <taxon>Bacillota</taxon>
        <taxon>Bacilli</taxon>
        <taxon>Lactobacillales</taxon>
        <taxon>Enterococcaceae</taxon>
        <taxon>Enterococcus</taxon>
    </lineage>
</organism>
<dbReference type="InterPro" id="IPR001497">
    <property type="entry name" value="MethylDNA_cys_MeTrfase_AS"/>
</dbReference>
<dbReference type="EMBL" id="UFYW01000001">
    <property type="protein sequence ID" value="STD83990.1"/>
    <property type="molecule type" value="Genomic_DNA"/>
</dbReference>
<dbReference type="HAMAP" id="MF_00772">
    <property type="entry name" value="OGT"/>
    <property type="match status" value="1"/>
</dbReference>
<dbReference type="SUPFAM" id="SSF46767">
    <property type="entry name" value="Methylated DNA-protein cysteine methyltransferase, C-terminal domain"/>
    <property type="match status" value="1"/>
</dbReference>
<dbReference type="InterPro" id="IPR023546">
    <property type="entry name" value="MGMT"/>
</dbReference>
<dbReference type="InterPro" id="IPR036388">
    <property type="entry name" value="WH-like_DNA-bd_sf"/>
</dbReference>
<dbReference type="SUPFAM" id="SSF53155">
    <property type="entry name" value="Methylated DNA-protein cysteine methyltransferase domain"/>
    <property type="match status" value="1"/>
</dbReference>
<proteinExistence type="inferred from homology"/>
<gene>
    <name evidence="11" type="primary">adaB</name>
    <name evidence="11" type="ORF">NCTC12360_02509</name>
</gene>
<dbReference type="NCBIfam" id="TIGR00589">
    <property type="entry name" value="ogt"/>
    <property type="match status" value="1"/>
</dbReference>
<comment type="catalytic activity">
    <reaction evidence="1 9">
        <text>a 4-O-methyl-thymidine in DNA + L-cysteinyl-[protein] = a thymidine in DNA + S-methyl-L-cysteinyl-[protein]</text>
        <dbReference type="Rhea" id="RHEA:53428"/>
        <dbReference type="Rhea" id="RHEA-COMP:10131"/>
        <dbReference type="Rhea" id="RHEA-COMP:10132"/>
        <dbReference type="Rhea" id="RHEA-COMP:13555"/>
        <dbReference type="Rhea" id="RHEA-COMP:13556"/>
        <dbReference type="ChEBI" id="CHEBI:29950"/>
        <dbReference type="ChEBI" id="CHEBI:82612"/>
        <dbReference type="ChEBI" id="CHEBI:137386"/>
        <dbReference type="ChEBI" id="CHEBI:137387"/>
        <dbReference type="EC" id="2.1.1.63"/>
    </reaction>
</comment>